<organism evidence="2 3">
    <name type="scientific">Caldisalinibacter kiritimatiensis</name>
    <dbReference type="NCBI Taxonomy" id="1304284"/>
    <lineage>
        <taxon>Bacteria</taxon>
        <taxon>Bacillati</taxon>
        <taxon>Bacillota</taxon>
        <taxon>Tissierellia</taxon>
        <taxon>Tissierellales</taxon>
        <taxon>Thermohalobacteraceae</taxon>
        <taxon>Caldisalinibacter</taxon>
    </lineage>
</organism>
<keyword evidence="3" id="KW-1185">Reference proteome</keyword>
<name>R1CWG5_9FIRM</name>
<keyword evidence="1" id="KW-0732">Signal</keyword>
<evidence type="ECO:0000313" key="3">
    <source>
        <dbReference type="Proteomes" id="UP000013378"/>
    </source>
</evidence>
<sequence>MKNFKKVVTWIILTGILLISMNFNAYAHQDNNDNIPELLIDYLIKSNIDSKNEIVVPMGTPKHIWNLISITNGWYLYRCYEHVDGPHDKLNYGPLPDYQLIEF</sequence>
<reference evidence="2 3" key="1">
    <citation type="journal article" date="2015" name="Geomicrobiol. J.">
        <title>Caldisalinibacter kiritimatiensis gen. nov., sp. nov., a moderately thermohalophilic thiosulfate-reducing bacterium from a hypersaline microbial mat.</title>
        <authorList>
            <person name="Ben Hania W."/>
            <person name="Joseph M."/>
            <person name="Fiebig A."/>
            <person name="Bunk B."/>
            <person name="Klenk H.-P."/>
            <person name="Fardeau M.-L."/>
            <person name="Spring S."/>
        </authorList>
    </citation>
    <scope>NUCLEOTIDE SEQUENCE [LARGE SCALE GENOMIC DNA]</scope>
    <source>
        <strain evidence="2 3">L21-TH-D2</strain>
    </source>
</reference>
<gene>
    <name evidence="2" type="ORF">L21TH_0968</name>
</gene>
<accession>R1CWG5</accession>
<feature type="signal peptide" evidence="1">
    <location>
        <begin position="1"/>
        <end position="27"/>
    </location>
</feature>
<dbReference type="RefSeq" id="WP_006310760.1">
    <property type="nucleotide sequence ID" value="NZ_ARZA01000096.1"/>
</dbReference>
<feature type="chain" id="PRO_5004345557" evidence="1">
    <location>
        <begin position="28"/>
        <end position="103"/>
    </location>
</feature>
<protein>
    <submittedName>
        <fullName evidence="2">Uncharacterized protein</fullName>
    </submittedName>
</protein>
<dbReference type="EMBL" id="ARZA01000096">
    <property type="protein sequence ID" value="EOD00964.1"/>
    <property type="molecule type" value="Genomic_DNA"/>
</dbReference>
<evidence type="ECO:0000313" key="2">
    <source>
        <dbReference type="EMBL" id="EOD00964.1"/>
    </source>
</evidence>
<dbReference type="AlphaFoldDB" id="R1CWG5"/>
<comment type="caution">
    <text evidence="2">The sequence shown here is derived from an EMBL/GenBank/DDBJ whole genome shotgun (WGS) entry which is preliminary data.</text>
</comment>
<dbReference type="Proteomes" id="UP000013378">
    <property type="component" value="Unassembled WGS sequence"/>
</dbReference>
<evidence type="ECO:0000256" key="1">
    <source>
        <dbReference type="SAM" id="SignalP"/>
    </source>
</evidence>
<proteinExistence type="predicted"/>